<feature type="signal peptide" evidence="2">
    <location>
        <begin position="1"/>
        <end position="25"/>
    </location>
</feature>
<evidence type="ECO:0000313" key="4">
    <source>
        <dbReference type="Proteomes" id="UP001485043"/>
    </source>
</evidence>
<feature type="compositionally biased region" description="Polar residues" evidence="1">
    <location>
        <begin position="33"/>
        <end position="50"/>
    </location>
</feature>
<feature type="chain" id="PRO_5043576046" evidence="2">
    <location>
        <begin position="26"/>
        <end position="440"/>
    </location>
</feature>
<protein>
    <submittedName>
        <fullName evidence="3">Uncharacterized protein</fullName>
    </submittedName>
</protein>
<keyword evidence="2" id="KW-0732">Signal</keyword>
<feature type="region of interest" description="Disordered" evidence="1">
    <location>
        <begin position="31"/>
        <end position="51"/>
    </location>
</feature>
<evidence type="ECO:0000313" key="3">
    <source>
        <dbReference type="EMBL" id="KAK9842175.1"/>
    </source>
</evidence>
<dbReference type="Proteomes" id="UP001485043">
    <property type="component" value="Unassembled WGS sequence"/>
</dbReference>
<gene>
    <name evidence="3" type="ORF">WJX84_002740</name>
</gene>
<evidence type="ECO:0000256" key="2">
    <source>
        <dbReference type="SAM" id="SignalP"/>
    </source>
</evidence>
<name>A0AAW1S725_9CHLO</name>
<sequence length="440" mass="50149">MAKHTKHSMLLAAWLALGYMLEVLPTHGHLQEVPQNSNSATPGESTQGRQLRQLRQADLWSVPAESAQAVGSQPCPAQFDRMNVADVAAGAKPYVFGGDQRPTCQACKSNNDRAQYCRYERFAEPPICPKYEQERLAQYFVKQALAGSQNAQGLLELTPCDFWPLIQGRSLWLFGDSITMEMFHGTTCFFYELWIDFQRQPVSKDQSVIDFLMKDSGLPPNWEPWCAVLPQNTRICHVRVNKADYFMKQLVPSLHRILEPHDLIILNFGLWYNDAPEFRQVMLDFEVSWREAQKKFPYLMAWRETSPQHFPLSEVGDFQGSWEPPHFPCKPVGGDESAIQLDPVTGHLSTLRPDLEGVLRGNSRNQASTPVIERLGIPIMPAWNQSVPLWFLHHHHHSSGSHLGYNNGDCTHHCQPGMYQTWLYQLHTTLAQLHAHKQAS</sequence>
<proteinExistence type="predicted"/>
<accession>A0AAW1S725</accession>
<comment type="caution">
    <text evidence="3">The sequence shown here is derived from an EMBL/GenBank/DDBJ whole genome shotgun (WGS) entry which is preliminary data.</text>
</comment>
<keyword evidence="4" id="KW-1185">Reference proteome</keyword>
<reference evidence="3 4" key="1">
    <citation type="journal article" date="2024" name="Nat. Commun.">
        <title>Phylogenomics reveals the evolutionary origins of lichenization in chlorophyte algae.</title>
        <authorList>
            <person name="Puginier C."/>
            <person name="Libourel C."/>
            <person name="Otte J."/>
            <person name="Skaloud P."/>
            <person name="Haon M."/>
            <person name="Grisel S."/>
            <person name="Petersen M."/>
            <person name="Berrin J.G."/>
            <person name="Delaux P.M."/>
            <person name="Dal Grande F."/>
            <person name="Keller J."/>
        </authorList>
    </citation>
    <scope>NUCLEOTIDE SEQUENCE [LARGE SCALE GENOMIC DNA]</scope>
    <source>
        <strain evidence="3 4">SAG 2523</strain>
    </source>
</reference>
<dbReference type="EMBL" id="JALJOV010001729">
    <property type="protein sequence ID" value="KAK9842175.1"/>
    <property type="molecule type" value="Genomic_DNA"/>
</dbReference>
<organism evidence="3 4">
    <name type="scientific">Apatococcus fuscideae</name>
    <dbReference type="NCBI Taxonomy" id="2026836"/>
    <lineage>
        <taxon>Eukaryota</taxon>
        <taxon>Viridiplantae</taxon>
        <taxon>Chlorophyta</taxon>
        <taxon>core chlorophytes</taxon>
        <taxon>Trebouxiophyceae</taxon>
        <taxon>Chlorellales</taxon>
        <taxon>Chlorellaceae</taxon>
        <taxon>Apatococcus</taxon>
    </lineage>
</organism>
<evidence type="ECO:0000256" key="1">
    <source>
        <dbReference type="SAM" id="MobiDB-lite"/>
    </source>
</evidence>
<dbReference type="AlphaFoldDB" id="A0AAW1S725"/>